<comment type="caution">
    <text evidence="1">The sequence shown here is derived from an EMBL/GenBank/DDBJ whole genome shotgun (WGS) entry which is preliminary data.</text>
</comment>
<reference evidence="1" key="1">
    <citation type="journal article" date="2023" name="bioRxiv">
        <title>Scaffold-level genome assemblies of two parasitoid biocontrol wasps reveal the parthenogenesis mechanism and an associated novel virus.</title>
        <authorList>
            <person name="Inwood S."/>
            <person name="Skelly J."/>
            <person name="Guhlin J."/>
            <person name="Harrop T."/>
            <person name="Goldson S."/>
            <person name="Dearden P."/>
        </authorList>
    </citation>
    <scope>NUCLEOTIDE SEQUENCE</scope>
    <source>
        <strain evidence="1">Lincoln</strain>
        <tissue evidence="1">Whole body</tissue>
    </source>
</reference>
<feature type="non-terminal residue" evidence="1">
    <location>
        <position position="1"/>
    </location>
</feature>
<proteinExistence type="predicted"/>
<sequence>KNSKWSLGVKTVFHIITEYNAVDMLFQMVKSAKIKLNIAGIVIEGKKREWGFEYRRKRGTYYLNADTINLQISKYIESRENYFPQHSFDIIVYNTNKRFIDSSGHKLNEKVSTISRYYSFPPSSPFHRNNIATKNDITHQFYTTIVGKLPYLMAAVDDVDGPTSNLINIAACKQVFASSQVNSNQTSCLEWSKYAQEGFESSLKKPVHCDWMNYPRSLSLPVPKKIFSAHQQCRCYGHVSYVE</sequence>
<gene>
    <name evidence="1" type="ORF">PV327_011635</name>
</gene>
<reference evidence="1" key="2">
    <citation type="submission" date="2023-03" db="EMBL/GenBank/DDBJ databases">
        <authorList>
            <person name="Inwood S.N."/>
            <person name="Skelly J.G."/>
            <person name="Guhlin J."/>
            <person name="Harrop T.W.R."/>
            <person name="Goldson S.G."/>
            <person name="Dearden P.K."/>
        </authorList>
    </citation>
    <scope>NUCLEOTIDE SEQUENCE</scope>
    <source>
        <strain evidence="1">Lincoln</strain>
        <tissue evidence="1">Whole body</tissue>
    </source>
</reference>
<dbReference type="Proteomes" id="UP001168972">
    <property type="component" value="Unassembled WGS sequence"/>
</dbReference>
<protein>
    <submittedName>
        <fullName evidence="1">Uncharacterized protein</fullName>
    </submittedName>
</protein>
<evidence type="ECO:0000313" key="2">
    <source>
        <dbReference type="Proteomes" id="UP001168972"/>
    </source>
</evidence>
<feature type="non-terminal residue" evidence="1">
    <location>
        <position position="243"/>
    </location>
</feature>
<name>A0AA39C374_MICHY</name>
<dbReference type="EMBL" id="JAQQBR010003189">
    <property type="protein sequence ID" value="KAK0156769.1"/>
    <property type="molecule type" value="Genomic_DNA"/>
</dbReference>
<dbReference type="AlphaFoldDB" id="A0AA39C374"/>
<organism evidence="1 2">
    <name type="scientific">Microctonus hyperodae</name>
    <name type="common">Parasitoid wasp</name>
    <dbReference type="NCBI Taxonomy" id="165561"/>
    <lineage>
        <taxon>Eukaryota</taxon>
        <taxon>Metazoa</taxon>
        <taxon>Ecdysozoa</taxon>
        <taxon>Arthropoda</taxon>
        <taxon>Hexapoda</taxon>
        <taxon>Insecta</taxon>
        <taxon>Pterygota</taxon>
        <taxon>Neoptera</taxon>
        <taxon>Endopterygota</taxon>
        <taxon>Hymenoptera</taxon>
        <taxon>Apocrita</taxon>
        <taxon>Ichneumonoidea</taxon>
        <taxon>Braconidae</taxon>
        <taxon>Euphorinae</taxon>
        <taxon>Microctonus</taxon>
    </lineage>
</organism>
<accession>A0AA39C374</accession>
<keyword evidence="2" id="KW-1185">Reference proteome</keyword>
<evidence type="ECO:0000313" key="1">
    <source>
        <dbReference type="EMBL" id="KAK0156769.1"/>
    </source>
</evidence>